<dbReference type="EMBL" id="UOGJ01000151">
    <property type="protein sequence ID" value="VAX38151.1"/>
    <property type="molecule type" value="Genomic_DNA"/>
</dbReference>
<evidence type="ECO:0000259" key="3">
    <source>
        <dbReference type="PROSITE" id="PS50110"/>
    </source>
</evidence>
<dbReference type="InterPro" id="IPR050595">
    <property type="entry name" value="Bact_response_regulator"/>
</dbReference>
<reference evidence="4" key="1">
    <citation type="submission" date="2018-06" db="EMBL/GenBank/DDBJ databases">
        <authorList>
            <person name="Zhirakovskaya E."/>
        </authorList>
    </citation>
    <scope>NUCLEOTIDE SEQUENCE</scope>
</reference>
<dbReference type="PANTHER" id="PTHR44591">
    <property type="entry name" value="STRESS RESPONSE REGULATOR PROTEIN 1"/>
    <property type="match status" value="1"/>
</dbReference>
<evidence type="ECO:0000256" key="1">
    <source>
        <dbReference type="ARBA" id="ARBA00022553"/>
    </source>
</evidence>
<dbReference type="GO" id="GO:0000160">
    <property type="term" value="P:phosphorelay signal transduction system"/>
    <property type="evidence" value="ECO:0007669"/>
    <property type="project" value="UniProtKB-KW"/>
</dbReference>
<dbReference type="SMART" id="SM00448">
    <property type="entry name" value="REC"/>
    <property type="match status" value="1"/>
</dbReference>
<dbReference type="Gene3D" id="3.40.50.2300">
    <property type="match status" value="1"/>
</dbReference>
<gene>
    <name evidence="4" type="ORF">MNBD_UNCLBAC01-576</name>
</gene>
<dbReference type="InterPro" id="IPR011006">
    <property type="entry name" value="CheY-like_superfamily"/>
</dbReference>
<dbReference type="SUPFAM" id="SSF52172">
    <property type="entry name" value="CheY-like"/>
    <property type="match status" value="1"/>
</dbReference>
<sequence length="116" mass="13044">MSQQLCKIFKQLGLTIFEATNGVEALEVLHKEKVDIVFTDIVMPVMDGFELCEEIRKSNHFFNLPIVVLSTHCDTNYIVKALRQGADDYIPKPAKAPIVKKVLTRVLKKVDLGISS</sequence>
<dbReference type="Pfam" id="PF00072">
    <property type="entry name" value="Response_reg"/>
    <property type="match status" value="1"/>
</dbReference>
<dbReference type="InterPro" id="IPR001789">
    <property type="entry name" value="Sig_transdc_resp-reg_receiver"/>
</dbReference>
<proteinExistence type="predicted"/>
<evidence type="ECO:0000313" key="4">
    <source>
        <dbReference type="EMBL" id="VAX38151.1"/>
    </source>
</evidence>
<protein>
    <recommendedName>
        <fullName evidence="3">Response regulatory domain-containing protein</fullName>
    </recommendedName>
</protein>
<dbReference type="AlphaFoldDB" id="A0A3B1DGX4"/>
<accession>A0A3B1DGX4</accession>
<feature type="domain" description="Response regulatory" evidence="3">
    <location>
        <begin position="1"/>
        <end position="107"/>
    </location>
</feature>
<name>A0A3B1DGX4_9ZZZZ</name>
<keyword evidence="1" id="KW-0597">Phosphoprotein</keyword>
<dbReference type="PROSITE" id="PS50110">
    <property type="entry name" value="RESPONSE_REGULATORY"/>
    <property type="match status" value="1"/>
</dbReference>
<dbReference type="PANTHER" id="PTHR44591:SF14">
    <property type="entry name" value="PROTEIN PILG"/>
    <property type="match status" value="1"/>
</dbReference>
<evidence type="ECO:0000256" key="2">
    <source>
        <dbReference type="ARBA" id="ARBA00023012"/>
    </source>
</evidence>
<keyword evidence="2" id="KW-0902">Two-component regulatory system</keyword>
<dbReference type="CDD" id="cd17536">
    <property type="entry name" value="REC_YesN-like"/>
    <property type="match status" value="1"/>
</dbReference>
<organism evidence="4">
    <name type="scientific">hydrothermal vent metagenome</name>
    <dbReference type="NCBI Taxonomy" id="652676"/>
    <lineage>
        <taxon>unclassified sequences</taxon>
        <taxon>metagenomes</taxon>
        <taxon>ecological metagenomes</taxon>
    </lineage>
</organism>